<reference evidence="3" key="1">
    <citation type="journal article" date="2019" name="Int. J. Syst. Evol. Microbiol.">
        <title>The Global Catalogue of Microorganisms (GCM) 10K type strain sequencing project: providing services to taxonomists for standard genome sequencing and annotation.</title>
        <authorList>
            <consortium name="The Broad Institute Genomics Platform"/>
            <consortium name="The Broad Institute Genome Sequencing Center for Infectious Disease"/>
            <person name="Wu L."/>
            <person name="Ma J."/>
        </authorList>
    </citation>
    <scope>NUCLEOTIDE SEQUENCE [LARGE SCALE GENOMIC DNA]</scope>
    <source>
        <strain evidence="3">CCUG 61696</strain>
    </source>
</reference>
<feature type="non-terminal residue" evidence="2">
    <location>
        <position position="61"/>
    </location>
</feature>
<accession>A0ABW3ZD56</accession>
<name>A0ABW3ZD56_9HYPH</name>
<organism evidence="2 3">
    <name type="scientific">Methylopila musalis</name>
    <dbReference type="NCBI Taxonomy" id="1134781"/>
    <lineage>
        <taxon>Bacteria</taxon>
        <taxon>Pseudomonadati</taxon>
        <taxon>Pseudomonadota</taxon>
        <taxon>Alphaproteobacteria</taxon>
        <taxon>Hyphomicrobiales</taxon>
        <taxon>Methylopilaceae</taxon>
        <taxon>Methylopila</taxon>
    </lineage>
</organism>
<gene>
    <name evidence="2" type="ORF">ACFQ4O_17240</name>
</gene>
<feature type="compositionally biased region" description="Low complexity" evidence="1">
    <location>
        <begin position="52"/>
        <end position="61"/>
    </location>
</feature>
<comment type="caution">
    <text evidence="2">The sequence shown here is derived from an EMBL/GenBank/DDBJ whole genome shotgun (WGS) entry which is preliminary data.</text>
</comment>
<evidence type="ECO:0000256" key="1">
    <source>
        <dbReference type="SAM" id="MobiDB-lite"/>
    </source>
</evidence>
<sequence>MIGRGGGGRRRRQLSSAERALWDKVVESVTPLGPRARGPEPEPELAPKQEPKAAPAASAAP</sequence>
<evidence type="ECO:0000313" key="3">
    <source>
        <dbReference type="Proteomes" id="UP001597171"/>
    </source>
</evidence>
<feature type="compositionally biased region" description="Basic and acidic residues" evidence="1">
    <location>
        <begin position="37"/>
        <end position="51"/>
    </location>
</feature>
<proteinExistence type="predicted"/>
<keyword evidence="3" id="KW-1185">Reference proteome</keyword>
<dbReference type="Proteomes" id="UP001597171">
    <property type="component" value="Unassembled WGS sequence"/>
</dbReference>
<protein>
    <recommendedName>
        <fullName evidence="4">DNA mismatch repair protein MutS</fullName>
    </recommendedName>
</protein>
<dbReference type="EMBL" id="JBHTMX010000325">
    <property type="protein sequence ID" value="MFD1333752.1"/>
    <property type="molecule type" value="Genomic_DNA"/>
</dbReference>
<evidence type="ECO:0000313" key="2">
    <source>
        <dbReference type="EMBL" id="MFD1333752.1"/>
    </source>
</evidence>
<evidence type="ECO:0008006" key="4">
    <source>
        <dbReference type="Google" id="ProtNLM"/>
    </source>
</evidence>
<feature type="region of interest" description="Disordered" evidence="1">
    <location>
        <begin position="1"/>
        <end position="61"/>
    </location>
</feature>